<organism evidence="8 9">
    <name type="scientific">Ornithorhynchus anatinus</name>
    <name type="common">Duckbill platypus</name>
    <dbReference type="NCBI Taxonomy" id="9258"/>
    <lineage>
        <taxon>Eukaryota</taxon>
        <taxon>Metazoa</taxon>
        <taxon>Chordata</taxon>
        <taxon>Craniata</taxon>
        <taxon>Vertebrata</taxon>
        <taxon>Euteleostomi</taxon>
        <taxon>Mammalia</taxon>
        <taxon>Monotremata</taxon>
        <taxon>Ornithorhynchidae</taxon>
        <taxon>Ornithorhynchus</taxon>
    </lineage>
</organism>
<feature type="compositionally biased region" description="Basic and acidic residues" evidence="5">
    <location>
        <begin position="158"/>
        <end position="168"/>
    </location>
</feature>
<evidence type="ECO:0000313" key="8">
    <source>
        <dbReference type="Ensembl" id="ENSOANP00000040512.1"/>
    </source>
</evidence>
<evidence type="ECO:0000256" key="5">
    <source>
        <dbReference type="SAM" id="MobiDB-lite"/>
    </source>
</evidence>
<dbReference type="Pfam" id="PF13895">
    <property type="entry name" value="Ig_2"/>
    <property type="match status" value="1"/>
</dbReference>
<feature type="region of interest" description="Disordered" evidence="5">
    <location>
        <begin position="33"/>
        <end position="68"/>
    </location>
</feature>
<evidence type="ECO:0000313" key="9">
    <source>
        <dbReference type="Proteomes" id="UP000002279"/>
    </source>
</evidence>
<feature type="domain" description="Ig-like" evidence="7">
    <location>
        <begin position="112"/>
        <end position="198"/>
    </location>
</feature>
<feature type="signal peptide" evidence="6">
    <location>
        <begin position="1"/>
        <end position="32"/>
    </location>
</feature>
<dbReference type="AlphaFoldDB" id="A0A6I8NHE4"/>
<reference evidence="8 9" key="1">
    <citation type="journal article" date="2008" name="Nature">
        <title>Genome analysis of the platypus reveals unique signatures of evolution.</title>
        <authorList>
            <person name="Warren W.C."/>
            <person name="Hillier L.W."/>
            <person name="Marshall Graves J.A."/>
            <person name="Birney E."/>
            <person name="Ponting C.P."/>
            <person name="Grutzner F."/>
            <person name="Belov K."/>
            <person name="Miller W."/>
            <person name="Clarke L."/>
            <person name="Chinwalla A.T."/>
            <person name="Yang S.P."/>
            <person name="Heger A."/>
            <person name="Locke D.P."/>
            <person name="Miethke P."/>
            <person name="Waters P.D."/>
            <person name="Veyrunes F."/>
            <person name="Fulton L."/>
            <person name="Fulton B."/>
            <person name="Graves T."/>
            <person name="Wallis J."/>
            <person name="Puente X.S."/>
            <person name="Lopez-Otin C."/>
            <person name="Ordonez G.R."/>
            <person name="Eichler E.E."/>
            <person name="Chen L."/>
            <person name="Cheng Z."/>
            <person name="Deakin J.E."/>
            <person name="Alsop A."/>
            <person name="Thompson K."/>
            <person name="Kirby P."/>
            <person name="Papenfuss A.T."/>
            <person name="Wakefield M.J."/>
            <person name="Olender T."/>
            <person name="Lancet D."/>
            <person name="Huttley G.A."/>
            <person name="Smit A.F."/>
            <person name="Pask A."/>
            <person name="Temple-Smith P."/>
            <person name="Batzer M.A."/>
            <person name="Walker J.A."/>
            <person name="Konkel M.K."/>
            <person name="Harris R.S."/>
            <person name="Whittington C.M."/>
            <person name="Wong E.S."/>
            <person name="Gemmell N.J."/>
            <person name="Buschiazzo E."/>
            <person name="Vargas Jentzsch I.M."/>
            <person name="Merkel A."/>
            <person name="Schmitz J."/>
            <person name="Zemann A."/>
            <person name="Churakov G."/>
            <person name="Kriegs J.O."/>
            <person name="Brosius J."/>
            <person name="Murchison E.P."/>
            <person name="Sachidanandam R."/>
            <person name="Smith C."/>
            <person name="Hannon G.J."/>
            <person name="Tsend-Ayush E."/>
            <person name="McMillan D."/>
            <person name="Attenborough R."/>
            <person name="Rens W."/>
            <person name="Ferguson-Smith M."/>
            <person name="Lefevre C.M."/>
            <person name="Sharp J.A."/>
            <person name="Nicholas K.R."/>
            <person name="Ray D.A."/>
            <person name="Kube M."/>
            <person name="Reinhardt R."/>
            <person name="Pringle T.H."/>
            <person name="Taylor J."/>
            <person name="Jones R.C."/>
            <person name="Nixon B."/>
            <person name="Dacheux J.L."/>
            <person name="Niwa H."/>
            <person name="Sekita Y."/>
            <person name="Huang X."/>
            <person name="Stark A."/>
            <person name="Kheradpour P."/>
            <person name="Kellis M."/>
            <person name="Flicek P."/>
            <person name="Chen Y."/>
            <person name="Webber C."/>
            <person name="Hardison R."/>
            <person name="Nelson J."/>
            <person name="Hallsworth-Pepin K."/>
            <person name="Delehaunty K."/>
            <person name="Markovic C."/>
            <person name="Minx P."/>
            <person name="Feng Y."/>
            <person name="Kremitzki C."/>
            <person name="Mitreva M."/>
            <person name="Glasscock J."/>
            <person name="Wylie T."/>
            <person name="Wohldmann P."/>
            <person name="Thiru P."/>
            <person name="Nhan M.N."/>
            <person name="Pohl C.S."/>
            <person name="Smith S.M."/>
            <person name="Hou S."/>
            <person name="Nefedov M."/>
            <person name="de Jong P.J."/>
            <person name="Renfree M.B."/>
            <person name="Mardis E.R."/>
            <person name="Wilson R.K."/>
        </authorList>
    </citation>
    <scope>NUCLEOTIDE SEQUENCE [LARGE SCALE GENOMIC DNA]</scope>
    <source>
        <strain evidence="8 9">Glennie</strain>
    </source>
</reference>
<dbReference type="GeneTree" id="ENSGT01050000244808"/>
<sequence length="297" mass="31496">MPMGSSFSPGPGRSAVPLGAALLVLALGSGYAAAPATKPEPPSGPSRAPGQRVTLRCEESPGPDSHKRKLIKPLESLFDTDGIPKEDIGRHSVGYLFSRPFHLSVSCEPFPPPTLKATPSAEPTEGSPLTLTCDTRPDPRRPDPRLRFSFYRDNRTVRGWDGSPEHRIPAARSGDSGSYRCEVATDTGSVWKRSPALRIRVQRSSSGASPATAPRLSPDPSAPPGAPSREPPLSRSCVTCCPPPQGGPAPSPTTLDPQLNLLLQEVRAVRALLSRLDLEAEARGNCLDPKISVPSGD</sequence>
<dbReference type="InterPro" id="IPR050488">
    <property type="entry name" value="Ig_Fc_receptor"/>
</dbReference>
<feature type="compositionally biased region" description="Basic and acidic residues" evidence="5">
    <location>
        <begin position="135"/>
        <end position="145"/>
    </location>
</feature>
<feature type="chain" id="PRO_5026304054" description="Ig-like domain-containing protein" evidence="6">
    <location>
        <begin position="33"/>
        <end position="297"/>
    </location>
</feature>
<dbReference type="PANTHER" id="PTHR11481">
    <property type="entry name" value="IMMUNOGLOBULIN FC RECEPTOR"/>
    <property type="match status" value="1"/>
</dbReference>
<feature type="region of interest" description="Disordered" evidence="5">
    <location>
        <begin position="158"/>
        <end position="181"/>
    </location>
</feature>
<dbReference type="PANTHER" id="PTHR11481:SF109">
    <property type="entry name" value="IG-LIKE DOMAIN-CONTAINING PROTEIN"/>
    <property type="match status" value="1"/>
</dbReference>
<dbReference type="FunFam" id="2.60.40.10:FF:000651">
    <property type="entry name" value="Fc receptor like 1"/>
    <property type="match status" value="1"/>
</dbReference>
<reference evidence="8" key="2">
    <citation type="submission" date="2025-08" db="UniProtKB">
        <authorList>
            <consortium name="Ensembl"/>
        </authorList>
    </citation>
    <scope>IDENTIFICATION</scope>
    <source>
        <strain evidence="8">Glennie</strain>
    </source>
</reference>
<dbReference type="Ensembl" id="ENSOANT00000067969.1">
    <property type="protein sequence ID" value="ENSOANP00000040512.1"/>
    <property type="gene ID" value="ENSOANG00000049078.1"/>
</dbReference>
<dbReference type="SMART" id="SM00409">
    <property type="entry name" value="IG"/>
    <property type="match status" value="1"/>
</dbReference>
<keyword evidence="9" id="KW-1185">Reference proteome</keyword>
<dbReference type="SUPFAM" id="SSF48726">
    <property type="entry name" value="Immunoglobulin"/>
    <property type="match status" value="1"/>
</dbReference>
<evidence type="ECO:0000256" key="6">
    <source>
        <dbReference type="SAM" id="SignalP"/>
    </source>
</evidence>
<accession>A0A6I8NHE4</accession>
<protein>
    <recommendedName>
        <fullName evidence="7">Ig-like domain-containing protein</fullName>
    </recommendedName>
</protein>
<reference evidence="8" key="3">
    <citation type="submission" date="2025-09" db="UniProtKB">
        <authorList>
            <consortium name="Ensembl"/>
        </authorList>
    </citation>
    <scope>IDENTIFICATION</scope>
    <source>
        <strain evidence="8">Glennie</strain>
    </source>
</reference>
<dbReference type="Gene3D" id="2.60.40.10">
    <property type="entry name" value="Immunoglobulins"/>
    <property type="match status" value="1"/>
</dbReference>
<feature type="region of interest" description="Disordered" evidence="5">
    <location>
        <begin position="114"/>
        <end position="145"/>
    </location>
</feature>
<name>A0A6I8NHE4_ORNAN</name>
<dbReference type="InterPro" id="IPR007110">
    <property type="entry name" value="Ig-like_dom"/>
</dbReference>
<evidence type="ECO:0000256" key="3">
    <source>
        <dbReference type="ARBA" id="ARBA00023157"/>
    </source>
</evidence>
<evidence type="ECO:0000256" key="4">
    <source>
        <dbReference type="ARBA" id="ARBA00023319"/>
    </source>
</evidence>
<evidence type="ECO:0000259" key="7">
    <source>
        <dbReference type="PROSITE" id="PS50835"/>
    </source>
</evidence>
<keyword evidence="3" id="KW-1015">Disulfide bond</keyword>
<keyword evidence="4" id="KW-0393">Immunoglobulin domain</keyword>
<evidence type="ECO:0000256" key="1">
    <source>
        <dbReference type="ARBA" id="ARBA00022729"/>
    </source>
</evidence>
<proteinExistence type="predicted"/>
<keyword evidence="2" id="KW-0677">Repeat</keyword>
<dbReference type="PROSITE" id="PS50835">
    <property type="entry name" value="IG_LIKE"/>
    <property type="match status" value="1"/>
</dbReference>
<dbReference type="InterPro" id="IPR036179">
    <property type="entry name" value="Ig-like_dom_sf"/>
</dbReference>
<dbReference type="Proteomes" id="UP000002279">
    <property type="component" value="Chromosome X5"/>
</dbReference>
<feature type="compositionally biased region" description="Pro residues" evidence="5">
    <location>
        <begin position="220"/>
        <end position="230"/>
    </location>
</feature>
<dbReference type="InterPro" id="IPR013783">
    <property type="entry name" value="Ig-like_fold"/>
</dbReference>
<feature type="region of interest" description="Disordered" evidence="5">
    <location>
        <begin position="200"/>
        <end position="235"/>
    </location>
</feature>
<keyword evidence="1 6" id="KW-0732">Signal</keyword>
<dbReference type="Bgee" id="ENSOANG00000049078">
    <property type="expression patterns" value="Expressed in liver and 6 other cell types or tissues"/>
</dbReference>
<dbReference type="InterPro" id="IPR003599">
    <property type="entry name" value="Ig_sub"/>
</dbReference>
<evidence type="ECO:0000256" key="2">
    <source>
        <dbReference type="ARBA" id="ARBA00022737"/>
    </source>
</evidence>